<dbReference type="GO" id="GO:0008270">
    <property type="term" value="F:zinc ion binding"/>
    <property type="evidence" value="ECO:0007669"/>
    <property type="project" value="InterPro"/>
</dbReference>
<dbReference type="InterPro" id="IPR029472">
    <property type="entry name" value="Copia-like_N"/>
</dbReference>
<dbReference type="PANTHER" id="PTHR37610">
    <property type="entry name" value="CCHC-TYPE DOMAIN-CONTAINING PROTEIN"/>
    <property type="match status" value="1"/>
</dbReference>
<dbReference type="Proteomes" id="UP000189703">
    <property type="component" value="Unplaced"/>
</dbReference>
<reference evidence="4" key="1">
    <citation type="submission" date="2025-08" db="UniProtKB">
        <authorList>
            <consortium name="RefSeq"/>
        </authorList>
    </citation>
    <scope>IDENTIFICATION</scope>
</reference>
<dbReference type="OMA" id="SNYRSWK"/>
<dbReference type="InParanoid" id="A0A1U8QAU9"/>
<feature type="region of interest" description="Disordered" evidence="1">
    <location>
        <begin position="286"/>
        <end position="326"/>
    </location>
</feature>
<evidence type="ECO:0000256" key="1">
    <source>
        <dbReference type="SAM" id="MobiDB-lite"/>
    </source>
</evidence>
<organism evidence="3 4">
    <name type="scientific">Nelumbo nucifera</name>
    <name type="common">Sacred lotus</name>
    <dbReference type="NCBI Taxonomy" id="4432"/>
    <lineage>
        <taxon>Eukaryota</taxon>
        <taxon>Viridiplantae</taxon>
        <taxon>Streptophyta</taxon>
        <taxon>Embryophyta</taxon>
        <taxon>Tracheophyta</taxon>
        <taxon>Spermatophyta</taxon>
        <taxon>Magnoliopsida</taxon>
        <taxon>Proteales</taxon>
        <taxon>Nelumbonaceae</taxon>
        <taxon>Nelumbo</taxon>
    </lineage>
</organism>
<dbReference type="GeneID" id="109115783"/>
<evidence type="ECO:0000313" key="4">
    <source>
        <dbReference type="RefSeq" id="XP_019055682.1"/>
    </source>
</evidence>
<dbReference type="RefSeq" id="XP_019055682.1">
    <property type="nucleotide sequence ID" value="XM_019200137.1"/>
</dbReference>
<dbReference type="OrthoDB" id="5544992at2759"/>
<accession>A0A1U8QAU9</accession>
<sequence length="326" mass="36832">MTLETKSNCSSERFTYLFSPYYLHPSDDPSTALVSCLLTGENYQTWRRVMINTLNAKNKAGFVDGTIKKSDRSKTMEWLAWSKCNSMVISWIFNALVQELHQSIAYICRECQDLEQHFSQGNAPRIFQLKRNIALLKQDDLVVVYYTKMKGIWDELATFSRAPTCSCGGAAKEFIVEKENEYVFQFLVGLNERFTPIRSSILGMEPLPDITKVYALVSQEENYQELAIQQASTVEAVAMNVAAQPQGGNFKNSNGKPKLRCNHCKKQGHTKDHCYEIFAYPPNWETRGRSKGKAPLKTNNSKPGSTNPNTEVSPINGLSHLNNTDS</sequence>
<dbReference type="PANTHER" id="PTHR37610:SF97">
    <property type="entry name" value="RETROTRANSPOSON GAG DOMAIN-CONTAINING PROTEIN"/>
    <property type="match status" value="1"/>
</dbReference>
<dbReference type="Pfam" id="PF14244">
    <property type="entry name" value="Retrotran_gag_3"/>
    <property type="match status" value="1"/>
</dbReference>
<dbReference type="AlphaFoldDB" id="A0A1U8QAU9"/>
<name>A0A1U8QAU9_NELNU</name>
<feature type="domain" description="Retrotransposon Copia-like N-terminal" evidence="2">
    <location>
        <begin position="24"/>
        <end position="69"/>
    </location>
</feature>
<dbReference type="GO" id="GO:0003676">
    <property type="term" value="F:nucleic acid binding"/>
    <property type="evidence" value="ECO:0007669"/>
    <property type="project" value="InterPro"/>
</dbReference>
<feature type="compositionally biased region" description="Polar residues" evidence="1">
    <location>
        <begin position="297"/>
        <end position="313"/>
    </location>
</feature>
<dbReference type="SUPFAM" id="SSF57756">
    <property type="entry name" value="Retrovirus zinc finger-like domains"/>
    <property type="match status" value="1"/>
</dbReference>
<evidence type="ECO:0000313" key="3">
    <source>
        <dbReference type="Proteomes" id="UP000189703"/>
    </source>
</evidence>
<evidence type="ECO:0000259" key="2">
    <source>
        <dbReference type="Pfam" id="PF14244"/>
    </source>
</evidence>
<keyword evidence="3" id="KW-1185">Reference proteome</keyword>
<dbReference type="InterPro" id="IPR036875">
    <property type="entry name" value="Znf_CCHC_sf"/>
</dbReference>
<gene>
    <name evidence="4" type="primary">LOC109115783</name>
</gene>
<dbReference type="KEGG" id="nnu:109115783"/>
<proteinExistence type="predicted"/>
<protein>
    <submittedName>
        <fullName evidence="4">Uncharacterized protein LOC109115783</fullName>
    </submittedName>
</protein>